<evidence type="ECO:0000313" key="3">
    <source>
        <dbReference type="Proteomes" id="UP001324634"/>
    </source>
</evidence>
<proteinExistence type="predicted"/>
<dbReference type="AlphaFoldDB" id="A0AAX4HKB6"/>
<evidence type="ECO:0000259" key="1">
    <source>
        <dbReference type="PROSITE" id="PS51186"/>
    </source>
</evidence>
<evidence type="ECO:0000313" key="2">
    <source>
        <dbReference type="EMBL" id="WPU63688.1"/>
    </source>
</evidence>
<sequence length="179" mass="20754">MEPMPASVVPFKRVQDRPEVLTQVREIFFESSTRKEFKDESEREAFFQKYVGFYLDHYPELAWIGFSGEKVLGYLVAAPRSSDPELDKIQPHLKAFEAFFKDYPAHLHINCHHESRGMGLGSQLVRVLVAELKIMRIPGLHIMTGPDSQNRSFYKKLGFDFESEVPFRGTPILFMGRRL</sequence>
<accession>A0AAX4HKB6</accession>
<dbReference type="InterPro" id="IPR000182">
    <property type="entry name" value="GNAT_dom"/>
</dbReference>
<protein>
    <submittedName>
        <fullName evidence="2">GNAT family N-acetyltransferase</fullName>
    </submittedName>
</protein>
<dbReference type="Gene3D" id="3.40.630.30">
    <property type="match status" value="1"/>
</dbReference>
<dbReference type="KEGG" id="psti:SOO65_13415"/>
<name>A0AAX4HKB6_9BACT</name>
<dbReference type="InterPro" id="IPR016181">
    <property type="entry name" value="Acyl_CoA_acyltransferase"/>
</dbReference>
<dbReference type="Proteomes" id="UP001324634">
    <property type="component" value="Chromosome"/>
</dbReference>
<dbReference type="GO" id="GO:0016747">
    <property type="term" value="F:acyltransferase activity, transferring groups other than amino-acyl groups"/>
    <property type="evidence" value="ECO:0007669"/>
    <property type="project" value="InterPro"/>
</dbReference>
<organism evidence="2 3">
    <name type="scientific">Peredibacter starrii</name>
    <dbReference type="NCBI Taxonomy" id="28202"/>
    <lineage>
        <taxon>Bacteria</taxon>
        <taxon>Pseudomonadati</taxon>
        <taxon>Bdellovibrionota</taxon>
        <taxon>Bacteriovoracia</taxon>
        <taxon>Bacteriovoracales</taxon>
        <taxon>Bacteriovoracaceae</taxon>
        <taxon>Peredibacter</taxon>
    </lineage>
</organism>
<dbReference type="RefSeq" id="WP_321390844.1">
    <property type="nucleotide sequence ID" value="NZ_CP139487.1"/>
</dbReference>
<dbReference type="EMBL" id="CP139487">
    <property type="protein sequence ID" value="WPU63688.1"/>
    <property type="molecule type" value="Genomic_DNA"/>
</dbReference>
<gene>
    <name evidence="2" type="ORF">SOO65_13415</name>
</gene>
<keyword evidence="3" id="KW-1185">Reference proteome</keyword>
<reference evidence="2 3" key="1">
    <citation type="submission" date="2023-11" db="EMBL/GenBank/DDBJ databases">
        <title>Peredibacter starrii A3.12.</title>
        <authorList>
            <person name="Mitchell R.J."/>
        </authorList>
    </citation>
    <scope>NUCLEOTIDE SEQUENCE [LARGE SCALE GENOMIC DNA]</scope>
    <source>
        <strain evidence="2 3">A3.12</strain>
    </source>
</reference>
<dbReference type="PROSITE" id="PS51186">
    <property type="entry name" value="GNAT"/>
    <property type="match status" value="1"/>
</dbReference>
<feature type="domain" description="N-acetyltransferase" evidence="1">
    <location>
        <begin position="9"/>
        <end position="179"/>
    </location>
</feature>
<dbReference type="Pfam" id="PF00583">
    <property type="entry name" value="Acetyltransf_1"/>
    <property type="match status" value="1"/>
</dbReference>
<dbReference type="SUPFAM" id="SSF55729">
    <property type="entry name" value="Acyl-CoA N-acyltransferases (Nat)"/>
    <property type="match status" value="1"/>
</dbReference>